<dbReference type="AlphaFoldDB" id="A0AAE1AL85"/>
<keyword evidence="1" id="KW-0732">Signal</keyword>
<feature type="chain" id="PRO_5042267969" description="Secreted protein" evidence="1">
    <location>
        <begin position="35"/>
        <end position="107"/>
    </location>
</feature>
<evidence type="ECO:0000256" key="1">
    <source>
        <dbReference type="SAM" id="SignalP"/>
    </source>
</evidence>
<evidence type="ECO:0000313" key="2">
    <source>
        <dbReference type="EMBL" id="KAK3789728.1"/>
    </source>
</evidence>
<accession>A0AAE1AL85</accession>
<reference evidence="2" key="1">
    <citation type="journal article" date="2023" name="G3 (Bethesda)">
        <title>A reference genome for the long-term kleptoplast-retaining sea slug Elysia crispata morphotype clarki.</title>
        <authorList>
            <person name="Eastman K.E."/>
            <person name="Pendleton A.L."/>
            <person name="Shaikh M.A."/>
            <person name="Suttiyut T."/>
            <person name="Ogas R."/>
            <person name="Tomko P."/>
            <person name="Gavelis G."/>
            <person name="Widhalm J.R."/>
            <person name="Wisecaver J.H."/>
        </authorList>
    </citation>
    <scope>NUCLEOTIDE SEQUENCE</scope>
    <source>
        <strain evidence="2">ECLA1</strain>
    </source>
</reference>
<dbReference type="Proteomes" id="UP001283361">
    <property type="component" value="Unassembled WGS sequence"/>
</dbReference>
<organism evidence="2 3">
    <name type="scientific">Elysia crispata</name>
    <name type="common">lettuce slug</name>
    <dbReference type="NCBI Taxonomy" id="231223"/>
    <lineage>
        <taxon>Eukaryota</taxon>
        <taxon>Metazoa</taxon>
        <taxon>Spiralia</taxon>
        <taxon>Lophotrochozoa</taxon>
        <taxon>Mollusca</taxon>
        <taxon>Gastropoda</taxon>
        <taxon>Heterobranchia</taxon>
        <taxon>Euthyneura</taxon>
        <taxon>Panpulmonata</taxon>
        <taxon>Sacoglossa</taxon>
        <taxon>Placobranchoidea</taxon>
        <taxon>Plakobranchidae</taxon>
        <taxon>Elysia</taxon>
    </lineage>
</organism>
<gene>
    <name evidence="2" type="ORF">RRG08_036021</name>
</gene>
<comment type="caution">
    <text evidence="2">The sequence shown here is derived from an EMBL/GenBank/DDBJ whole genome shotgun (WGS) entry which is preliminary data.</text>
</comment>
<evidence type="ECO:0000313" key="3">
    <source>
        <dbReference type="Proteomes" id="UP001283361"/>
    </source>
</evidence>
<name>A0AAE1AL85_9GAST</name>
<feature type="signal peptide" evidence="1">
    <location>
        <begin position="1"/>
        <end position="34"/>
    </location>
</feature>
<proteinExistence type="predicted"/>
<protein>
    <recommendedName>
        <fullName evidence="4">Secreted protein</fullName>
    </recommendedName>
</protein>
<evidence type="ECO:0008006" key="4">
    <source>
        <dbReference type="Google" id="ProtNLM"/>
    </source>
</evidence>
<dbReference type="EMBL" id="JAWDGP010001628">
    <property type="protein sequence ID" value="KAK3789728.1"/>
    <property type="molecule type" value="Genomic_DNA"/>
</dbReference>
<sequence length="107" mass="11586">MVSWILRVRPGLQLHQFCGLELLLLCSLSLLAIGSHVQPGTICYCKRALSLSPSPSLSLSLSPSLSTPCPGRNNNFKMCIQAALNSVLLSSVSEKRNSTPSQYNVKI</sequence>
<keyword evidence="3" id="KW-1185">Reference proteome</keyword>